<protein>
    <recommendedName>
        <fullName evidence="4">TMhelix containing protein</fullName>
    </recommendedName>
</protein>
<dbReference type="Proteomes" id="UP001337681">
    <property type="component" value="Unassembled WGS sequence"/>
</dbReference>
<feature type="transmembrane region" description="Helical" evidence="1">
    <location>
        <begin position="9"/>
        <end position="27"/>
    </location>
</feature>
<name>A0ABU7H433_9SPHI</name>
<reference evidence="2 3" key="1">
    <citation type="submission" date="2024-01" db="EMBL/GenBank/DDBJ databases">
        <title>Pedobacter sp. nov., isolated from oil-contaminated soil.</title>
        <authorList>
            <person name="Le N.T.T."/>
        </authorList>
    </citation>
    <scope>NUCLEOTIDE SEQUENCE [LARGE SCALE GENOMIC DNA]</scope>
    <source>
        <strain evidence="2 3">VNH31</strain>
    </source>
</reference>
<sequence length="68" mass="7480">MKKFVKNNYLTFVGVGLGAVAGFLYWLQIGCDSANCAITSDPINSTIYWALMGGLILNMFKKDKKEAV</sequence>
<comment type="caution">
    <text evidence="2">The sequence shown here is derived from an EMBL/GenBank/DDBJ whole genome shotgun (WGS) entry which is preliminary data.</text>
</comment>
<keyword evidence="1" id="KW-1133">Transmembrane helix</keyword>
<accession>A0ABU7H433</accession>
<evidence type="ECO:0000313" key="3">
    <source>
        <dbReference type="Proteomes" id="UP001337681"/>
    </source>
</evidence>
<feature type="transmembrane region" description="Helical" evidence="1">
    <location>
        <begin position="42"/>
        <end position="60"/>
    </location>
</feature>
<dbReference type="EMBL" id="JAZDQU010000002">
    <property type="protein sequence ID" value="MEE1886019.1"/>
    <property type="molecule type" value="Genomic_DNA"/>
</dbReference>
<proteinExistence type="predicted"/>
<dbReference type="RefSeq" id="WP_330146907.1">
    <property type="nucleotide sequence ID" value="NZ_JAZDQU010000002.1"/>
</dbReference>
<evidence type="ECO:0000256" key="1">
    <source>
        <dbReference type="SAM" id="Phobius"/>
    </source>
</evidence>
<gene>
    <name evidence="2" type="ORF">VRU49_11380</name>
</gene>
<evidence type="ECO:0008006" key="4">
    <source>
        <dbReference type="Google" id="ProtNLM"/>
    </source>
</evidence>
<evidence type="ECO:0000313" key="2">
    <source>
        <dbReference type="EMBL" id="MEE1886019.1"/>
    </source>
</evidence>
<organism evidence="2 3">
    <name type="scientific">Pedobacter flavus</name>
    <dbReference type="NCBI Taxonomy" id="3113906"/>
    <lineage>
        <taxon>Bacteria</taxon>
        <taxon>Pseudomonadati</taxon>
        <taxon>Bacteroidota</taxon>
        <taxon>Sphingobacteriia</taxon>
        <taxon>Sphingobacteriales</taxon>
        <taxon>Sphingobacteriaceae</taxon>
        <taxon>Pedobacter</taxon>
    </lineage>
</organism>
<keyword evidence="1" id="KW-0472">Membrane</keyword>
<keyword evidence="3" id="KW-1185">Reference proteome</keyword>
<keyword evidence="1" id="KW-0812">Transmembrane</keyword>